<dbReference type="GO" id="GO:0034085">
    <property type="term" value="P:establishment of sister chromatid cohesion"/>
    <property type="evidence" value="ECO:0007669"/>
    <property type="project" value="TreeGrafter"/>
</dbReference>
<feature type="transmembrane region" description="Helical" evidence="2">
    <location>
        <begin position="6"/>
        <end position="29"/>
    </location>
</feature>
<evidence type="ECO:0000256" key="2">
    <source>
        <dbReference type="SAM" id="Phobius"/>
    </source>
</evidence>
<dbReference type="Proteomes" id="UP000092460">
    <property type="component" value="Unassembled WGS sequence"/>
</dbReference>
<dbReference type="GO" id="GO:0006139">
    <property type="term" value="P:nucleobase-containing compound metabolic process"/>
    <property type="evidence" value="ECO:0007669"/>
    <property type="project" value="InterPro"/>
</dbReference>
<name>A0A1B0B836_9MUSC</name>
<reference evidence="5" key="1">
    <citation type="submission" date="2015-01" db="EMBL/GenBank/DDBJ databases">
        <authorList>
            <person name="Aksoy S."/>
            <person name="Warren W."/>
            <person name="Wilson R.K."/>
        </authorList>
    </citation>
    <scope>NUCLEOTIDE SEQUENCE [LARGE SCALE GENOMIC DNA]</scope>
    <source>
        <strain evidence="5">IAEA</strain>
    </source>
</reference>
<dbReference type="VEuPathDB" id="VectorBase:GPPI021865"/>
<accession>A0A1B0B836</accession>
<organism evidence="4 5">
    <name type="scientific">Glossina palpalis gambiensis</name>
    <dbReference type="NCBI Taxonomy" id="67801"/>
    <lineage>
        <taxon>Eukaryota</taxon>
        <taxon>Metazoa</taxon>
        <taxon>Ecdysozoa</taxon>
        <taxon>Arthropoda</taxon>
        <taxon>Hexapoda</taxon>
        <taxon>Insecta</taxon>
        <taxon>Pterygota</taxon>
        <taxon>Neoptera</taxon>
        <taxon>Endopterygota</taxon>
        <taxon>Diptera</taxon>
        <taxon>Brachycera</taxon>
        <taxon>Muscomorpha</taxon>
        <taxon>Hippoboscoidea</taxon>
        <taxon>Glossinidae</taxon>
        <taxon>Glossina</taxon>
    </lineage>
</organism>
<evidence type="ECO:0000256" key="1">
    <source>
        <dbReference type="SAM" id="MobiDB-lite"/>
    </source>
</evidence>
<dbReference type="InterPro" id="IPR027417">
    <property type="entry name" value="P-loop_NTPase"/>
</dbReference>
<dbReference type="GO" id="GO:0003678">
    <property type="term" value="F:DNA helicase activity"/>
    <property type="evidence" value="ECO:0007669"/>
    <property type="project" value="TreeGrafter"/>
</dbReference>
<keyword evidence="2" id="KW-0472">Membrane</keyword>
<dbReference type="EMBL" id="JXJN01009823">
    <property type="status" value="NOT_ANNOTATED_CDS"/>
    <property type="molecule type" value="Genomic_DNA"/>
</dbReference>
<dbReference type="PANTHER" id="PTHR11472:SF41">
    <property type="entry name" value="ATP-DEPENDENT DNA HELICASE DDX11-RELATED"/>
    <property type="match status" value="1"/>
</dbReference>
<dbReference type="InterPro" id="IPR006555">
    <property type="entry name" value="ATP-dep_Helicase_C"/>
</dbReference>
<proteinExistence type="predicted"/>
<dbReference type="Gene3D" id="3.40.50.300">
    <property type="entry name" value="P-loop containing nucleotide triphosphate hydrolases"/>
    <property type="match status" value="1"/>
</dbReference>
<dbReference type="GO" id="GO:0005524">
    <property type="term" value="F:ATP binding"/>
    <property type="evidence" value="ECO:0007669"/>
    <property type="project" value="InterPro"/>
</dbReference>
<dbReference type="GO" id="GO:0005634">
    <property type="term" value="C:nucleus"/>
    <property type="evidence" value="ECO:0007669"/>
    <property type="project" value="TreeGrafter"/>
</dbReference>
<keyword evidence="2" id="KW-1133">Transmembrane helix</keyword>
<dbReference type="InterPro" id="IPR045028">
    <property type="entry name" value="DinG/Rad3-like"/>
</dbReference>
<dbReference type="GO" id="GO:0003676">
    <property type="term" value="F:nucleic acid binding"/>
    <property type="evidence" value="ECO:0007669"/>
    <property type="project" value="InterPro"/>
</dbReference>
<protein>
    <recommendedName>
        <fullName evidence="3">ATP-dependent helicase C-terminal domain-containing protein</fullName>
    </recommendedName>
</protein>
<dbReference type="GO" id="GO:0016818">
    <property type="term" value="F:hydrolase activity, acting on acid anhydrides, in phosphorus-containing anhydrides"/>
    <property type="evidence" value="ECO:0007669"/>
    <property type="project" value="InterPro"/>
</dbReference>
<dbReference type="STRING" id="67801.A0A1B0B836"/>
<sequence length="144" mass="16368">MYPLNHNLVLYIDIVKSVAIEVVLLFIVINITRDETLSDISAILENLCNVVKAGLVCFLTSYDYLHTIYRHLQTCCALERISRRKRVFKDSRSGKLSEGLNFTDDLRRGVIVVGLPYPNQQEPEMQERPKYLDSTLGSGSGEEC</sequence>
<keyword evidence="5" id="KW-1185">Reference proteome</keyword>
<feature type="region of interest" description="Disordered" evidence="1">
    <location>
        <begin position="120"/>
        <end position="144"/>
    </location>
</feature>
<dbReference type="AlphaFoldDB" id="A0A1B0B836"/>
<reference evidence="4" key="2">
    <citation type="submission" date="2020-05" db="UniProtKB">
        <authorList>
            <consortium name="EnsemblMetazoa"/>
        </authorList>
    </citation>
    <scope>IDENTIFICATION</scope>
    <source>
        <strain evidence="4">IAEA</strain>
    </source>
</reference>
<feature type="domain" description="ATP-dependent helicase C-terminal" evidence="3">
    <location>
        <begin position="91"/>
        <end position="138"/>
    </location>
</feature>
<keyword evidence="2" id="KW-0812">Transmembrane</keyword>
<evidence type="ECO:0000259" key="3">
    <source>
        <dbReference type="Pfam" id="PF13307"/>
    </source>
</evidence>
<dbReference type="EnsemblMetazoa" id="GPPI021865-RA">
    <property type="protein sequence ID" value="GPPI021865-PA"/>
    <property type="gene ID" value="GPPI021865"/>
</dbReference>
<evidence type="ECO:0000313" key="5">
    <source>
        <dbReference type="Proteomes" id="UP000092460"/>
    </source>
</evidence>
<dbReference type="Pfam" id="PF13307">
    <property type="entry name" value="Helicase_C_2"/>
    <property type="match status" value="1"/>
</dbReference>
<dbReference type="PANTHER" id="PTHR11472">
    <property type="entry name" value="DNA REPAIR DEAD HELICASE RAD3/XP-D SUBFAMILY MEMBER"/>
    <property type="match status" value="1"/>
</dbReference>
<evidence type="ECO:0000313" key="4">
    <source>
        <dbReference type="EnsemblMetazoa" id="GPPI021865-PA"/>
    </source>
</evidence>